<keyword evidence="4" id="KW-1185">Reference proteome</keyword>
<evidence type="ECO:0000259" key="1">
    <source>
        <dbReference type="Pfam" id="PF04233"/>
    </source>
</evidence>
<feature type="domain" description="Phage head morphogenesis" evidence="1">
    <location>
        <begin position="32"/>
        <end position="121"/>
    </location>
</feature>
<dbReference type="InterPro" id="IPR040559">
    <property type="entry name" value="CdiA_C"/>
</dbReference>
<dbReference type="Pfam" id="PF18451">
    <property type="entry name" value="CdiA_C"/>
    <property type="match status" value="1"/>
</dbReference>
<organism evidence="3 4">
    <name type="scientific">Bacteroides eggerthii</name>
    <dbReference type="NCBI Taxonomy" id="28111"/>
    <lineage>
        <taxon>Bacteria</taxon>
        <taxon>Pseudomonadati</taxon>
        <taxon>Bacteroidota</taxon>
        <taxon>Bacteroidia</taxon>
        <taxon>Bacteroidales</taxon>
        <taxon>Bacteroidaceae</taxon>
        <taxon>Bacteroides</taxon>
    </lineage>
</organism>
<proteinExistence type="predicted"/>
<reference evidence="3 4" key="1">
    <citation type="submission" date="2023-06" db="EMBL/GenBank/DDBJ databases">
        <authorList>
            <person name="Zeman M."/>
            <person name="Kubasova T."/>
            <person name="Jahodarova E."/>
            <person name="Nykrynova M."/>
            <person name="Rychlik I."/>
        </authorList>
    </citation>
    <scope>NUCLEOTIDE SEQUENCE [LARGE SCALE GENOMIC DNA]</scope>
    <source>
        <strain evidence="3 4">ET4</strain>
    </source>
</reference>
<feature type="domain" description="tRNA nuclease CdiA C-terminal" evidence="2">
    <location>
        <begin position="288"/>
        <end position="364"/>
    </location>
</feature>
<evidence type="ECO:0000313" key="3">
    <source>
        <dbReference type="EMBL" id="MDM8145994.1"/>
    </source>
</evidence>
<dbReference type="EMBL" id="JAUDCF010000019">
    <property type="protein sequence ID" value="MDM8145994.1"/>
    <property type="molecule type" value="Genomic_DNA"/>
</dbReference>
<evidence type="ECO:0000259" key="2">
    <source>
        <dbReference type="Pfam" id="PF18451"/>
    </source>
</evidence>
<dbReference type="Pfam" id="PF04233">
    <property type="entry name" value="Phage_Mu_F"/>
    <property type="match status" value="1"/>
</dbReference>
<evidence type="ECO:0000313" key="4">
    <source>
        <dbReference type="Proteomes" id="UP001228403"/>
    </source>
</evidence>
<dbReference type="InterPro" id="IPR006528">
    <property type="entry name" value="Phage_head_morphogenesis_dom"/>
</dbReference>
<accession>A0ABT7U636</accession>
<name>A0ABT7U636_9BACE</name>
<dbReference type="Gene3D" id="3.40.1350.120">
    <property type="match status" value="1"/>
</dbReference>
<reference evidence="4" key="2">
    <citation type="submission" date="2023-07" db="EMBL/GenBank/DDBJ databases">
        <title>Identification and characterization of horizontal gene transfer across gut microbiota members of farm animals based on homology search.</title>
        <authorList>
            <person name="Schwarzerova J."/>
            <person name="Nykrynova M."/>
            <person name="Jureckova K."/>
            <person name="Cejkova D."/>
            <person name="Rychlik I."/>
        </authorList>
    </citation>
    <scope>NUCLEOTIDE SEQUENCE [LARGE SCALE GENOMIC DNA]</scope>
    <source>
        <strain evidence="4">ET4</strain>
    </source>
</reference>
<gene>
    <name evidence="3" type="ORF">QUW02_08695</name>
</gene>
<protein>
    <submittedName>
        <fullName evidence="3">Phage minor head protein</fullName>
    </submittedName>
</protein>
<dbReference type="Proteomes" id="UP001228403">
    <property type="component" value="Unassembled WGS sequence"/>
</dbReference>
<sequence length="378" mass="44119">MFDSGIKTFHELNEALPSLVGDDGRIKPFNQFLNEVQRIHQSYNVNYLRTEYNLAQASSLMAARWKQFEQDGDHYLLQYRTVGDKRVRRSHRMLHGITLPITSKFWNEYFPPNNWNCRCTVVQVRKGKYPESNEQEAMKLGMEATAGKYREMFLFNPGKSMTCFPAYNAYTTRKCIHCKHRPGNMELAAEIDADAICRVCLQTQQELAKGKDITPPASDTYEKVDGKEVYISPYHGENEVEENERLARFITERMKNVKVWLLPRLNPNNMREAELRQQLLPPDVFEGKNPDYYINGMLFDAKSMMNANVTDDPAKQKSMIENRIKKAKEQADNIVLEIPEWVNRKTIGKTIVNFLNRSNKKRIILVCWKQIVMRFTNI</sequence>
<dbReference type="NCBIfam" id="TIGR01641">
    <property type="entry name" value="phageSPP1_gp7"/>
    <property type="match status" value="1"/>
</dbReference>
<comment type="caution">
    <text evidence="3">The sequence shown here is derived from an EMBL/GenBank/DDBJ whole genome shotgun (WGS) entry which is preliminary data.</text>
</comment>